<reference evidence="2 3" key="1">
    <citation type="submission" date="2016-07" db="EMBL/GenBank/DDBJ databases">
        <title>Pervasive Adenine N6-methylation of Active Genes in Fungi.</title>
        <authorList>
            <consortium name="DOE Joint Genome Institute"/>
            <person name="Mondo S.J."/>
            <person name="Dannebaum R.O."/>
            <person name="Kuo R.C."/>
            <person name="Labutti K."/>
            <person name="Haridas S."/>
            <person name="Kuo A."/>
            <person name="Salamov A."/>
            <person name="Ahrendt S.R."/>
            <person name="Lipzen A."/>
            <person name="Sullivan W."/>
            <person name="Andreopoulos W.B."/>
            <person name="Clum A."/>
            <person name="Lindquist E."/>
            <person name="Daum C."/>
            <person name="Ramamoorthy G.K."/>
            <person name="Gryganskyi A."/>
            <person name="Culley D."/>
            <person name="Magnuson J.K."/>
            <person name="James T.Y."/>
            <person name="O'Malley M.A."/>
            <person name="Stajich J.E."/>
            <person name="Spatafora J.W."/>
            <person name="Visel A."/>
            <person name="Grigoriev I.V."/>
        </authorList>
    </citation>
    <scope>NUCLEOTIDE SEQUENCE [LARGE SCALE GENOMIC DNA]</scope>
    <source>
        <strain evidence="2 3">JEL800</strain>
    </source>
</reference>
<dbReference type="EMBL" id="MCGO01000020">
    <property type="protein sequence ID" value="ORY45104.1"/>
    <property type="molecule type" value="Genomic_DNA"/>
</dbReference>
<evidence type="ECO:0000313" key="2">
    <source>
        <dbReference type="EMBL" id="ORY45104.1"/>
    </source>
</evidence>
<evidence type="ECO:0000256" key="1">
    <source>
        <dbReference type="SAM" id="Coils"/>
    </source>
</evidence>
<proteinExistence type="predicted"/>
<comment type="caution">
    <text evidence="2">The sequence shown here is derived from an EMBL/GenBank/DDBJ whole genome shotgun (WGS) entry which is preliminary data.</text>
</comment>
<dbReference type="AlphaFoldDB" id="A0A1Y2CE71"/>
<evidence type="ECO:0000313" key="3">
    <source>
        <dbReference type="Proteomes" id="UP000193642"/>
    </source>
</evidence>
<gene>
    <name evidence="2" type="ORF">BCR33DRAFT_765564</name>
</gene>
<organism evidence="2 3">
    <name type="scientific">Rhizoclosmatium globosum</name>
    <dbReference type="NCBI Taxonomy" id="329046"/>
    <lineage>
        <taxon>Eukaryota</taxon>
        <taxon>Fungi</taxon>
        <taxon>Fungi incertae sedis</taxon>
        <taxon>Chytridiomycota</taxon>
        <taxon>Chytridiomycota incertae sedis</taxon>
        <taxon>Chytridiomycetes</taxon>
        <taxon>Chytridiales</taxon>
        <taxon>Chytriomycetaceae</taxon>
        <taxon>Rhizoclosmatium</taxon>
    </lineage>
</organism>
<accession>A0A1Y2CE71</accession>
<protein>
    <submittedName>
        <fullName evidence="2">Uncharacterized protein</fullName>
    </submittedName>
</protein>
<keyword evidence="1" id="KW-0175">Coiled coil</keyword>
<dbReference type="Proteomes" id="UP000193642">
    <property type="component" value="Unassembled WGS sequence"/>
</dbReference>
<sequence length="341" mass="39452">MEQSILDMDFSLDYKYHISTFNALIDIHNLQVKAISQVLSSIENESVPWPSLELSTAFASNPPIHWNNRQTQSSVKQHLETFLLPNMSEPTTLDQENPSFRILTLKRSYEAYIGKLAGTPILSNGTAVLSFVWNRIAVFERDLMNAPVSEYSSTKKKNVVVFPFSSIGMSFVGDAVEALKTELERCGREITKSESVKSPWYSWKRVEAVLQEFEKNVDATVQKWEEQVLTPWNQVQESVKAAQKEQQRRRELDRKAAQAQSHTQHLKDIQHLFEAEAAKESDLSVYPQVHRQETALPDSNLERLFQKPYLWREDLAESDLRFQHPPRKSHCIQRRMEVKHP</sequence>
<feature type="coiled-coil region" evidence="1">
    <location>
        <begin position="235"/>
        <end position="262"/>
    </location>
</feature>
<dbReference type="OrthoDB" id="264795at2759"/>
<keyword evidence="3" id="KW-1185">Reference proteome</keyword>
<name>A0A1Y2CE71_9FUNG</name>